<dbReference type="Gene3D" id="3.40.190.10">
    <property type="entry name" value="Periplasmic binding protein-like II"/>
    <property type="match status" value="1"/>
</dbReference>
<dbReference type="AlphaFoldDB" id="A0A6M7WJI3"/>
<accession>A0A6M7WJI3</accession>
<name>A0A6M7WJI3_RHILI</name>
<proteinExistence type="inferred from homology"/>
<dbReference type="PANTHER" id="PTHR42928:SF5">
    <property type="entry name" value="BLR1237 PROTEIN"/>
    <property type="match status" value="1"/>
</dbReference>
<reference evidence="2 3" key="1">
    <citation type="submission" date="2018-10" db="EMBL/GenBank/DDBJ databases">
        <authorList>
            <person name="Perry B.J."/>
            <person name="Sullivan J.T."/>
            <person name="Murphy R.J.T."/>
            <person name="Ramsay J.P."/>
            <person name="Ronson C.W."/>
        </authorList>
    </citation>
    <scope>NUCLEOTIDE SEQUENCE [LARGE SCALE GENOMIC DNA]</scope>
    <source>
        <strain evidence="2 3">R88b</strain>
    </source>
</reference>
<evidence type="ECO:0000313" key="2">
    <source>
        <dbReference type="EMBL" id="QKD00809.1"/>
    </source>
</evidence>
<evidence type="ECO:0000256" key="1">
    <source>
        <dbReference type="ARBA" id="ARBA00006987"/>
    </source>
</evidence>
<comment type="similarity">
    <text evidence="1">Belongs to the UPF0065 (bug) family.</text>
</comment>
<dbReference type="RefSeq" id="WP_027032185.1">
    <property type="nucleotide sequence ID" value="NZ_CP033367.1"/>
</dbReference>
<dbReference type="Proteomes" id="UP000503017">
    <property type="component" value="Chromosome"/>
</dbReference>
<dbReference type="InterPro" id="IPR005064">
    <property type="entry name" value="BUG"/>
</dbReference>
<protein>
    <recommendedName>
        <fullName evidence="4">Tripartite tricarboxylate transporter substrate binding protein</fullName>
    </recommendedName>
</protein>
<evidence type="ECO:0000313" key="3">
    <source>
        <dbReference type="Proteomes" id="UP000503017"/>
    </source>
</evidence>
<organism evidence="2 3">
    <name type="scientific">Mesorhizobium loti R88b</name>
    <dbReference type="NCBI Taxonomy" id="935548"/>
    <lineage>
        <taxon>Bacteria</taxon>
        <taxon>Pseudomonadati</taxon>
        <taxon>Pseudomonadota</taxon>
        <taxon>Alphaproteobacteria</taxon>
        <taxon>Hyphomicrobiales</taxon>
        <taxon>Phyllobacteriaceae</taxon>
        <taxon>Mesorhizobium</taxon>
    </lineage>
</organism>
<evidence type="ECO:0008006" key="4">
    <source>
        <dbReference type="Google" id="ProtNLM"/>
    </source>
</evidence>
<dbReference type="InterPro" id="IPR042100">
    <property type="entry name" value="Bug_dom1"/>
</dbReference>
<gene>
    <name evidence="2" type="ORF">EB235_04335</name>
</gene>
<dbReference type="Gene3D" id="3.40.190.150">
    <property type="entry name" value="Bordetella uptake gene, domain 1"/>
    <property type="match status" value="1"/>
</dbReference>
<dbReference type="EMBL" id="CP033367">
    <property type="protein sequence ID" value="QKD00809.1"/>
    <property type="molecule type" value="Genomic_DNA"/>
</dbReference>
<dbReference type="PANTHER" id="PTHR42928">
    <property type="entry name" value="TRICARBOXYLATE-BINDING PROTEIN"/>
    <property type="match status" value="1"/>
</dbReference>
<sequence length="326" mass="34421">MVPAIGRTQALDGRRISFLIGNEGAGGYEAYARLFAKHLALALPSARLTVEVVPTADGRLAAKRIAEAAPGDLTIGLFESALLNSEIEKDDPSTISLAAFKWIGKMAVDERILIASARSGIKSIKALSERTEPAIFPASTIVSRSASECFMLNALLGLPMKPVPGYDGAQRSLAFLSGEGQVIVGSYPSQSKMIDSGDAVVLLRLNTVPNPSVPASVPLLKDIAPANFADLVEMIELSNNLGRWIASPPSIADADLAILRASFDKVVASPEFLAEAKTLRLKIDAMAGAAVQEKITALLSRKQALRGSLVAALDCGRRRADGDRSC</sequence>